<name>A0A1I7GF89_9FIRM</name>
<dbReference type="OrthoDB" id="9783374at2"/>
<reference evidence="4 5" key="1">
    <citation type="submission" date="2016-10" db="EMBL/GenBank/DDBJ databases">
        <authorList>
            <person name="de Groot N.N."/>
        </authorList>
    </citation>
    <scope>NUCLEOTIDE SEQUENCE [LARGE SCALE GENOMIC DNA]</scope>
    <source>
        <strain evidence="4 5">KHGC13</strain>
    </source>
</reference>
<evidence type="ECO:0000313" key="4">
    <source>
        <dbReference type="EMBL" id="SFU47078.1"/>
    </source>
</evidence>
<dbReference type="GO" id="GO:0016998">
    <property type="term" value="P:cell wall macromolecule catabolic process"/>
    <property type="evidence" value="ECO:0007669"/>
    <property type="project" value="InterPro"/>
</dbReference>
<dbReference type="Pfam" id="PF01183">
    <property type="entry name" value="Glyco_hydro_25"/>
    <property type="match status" value="1"/>
</dbReference>
<dbReference type="InterPro" id="IPR036116">
    <property type="entry name" value="FN3_sf"/>
</dbReference>
<dbReference type="Gene3D" id="3.20.20.80">
    <property type="entry name" value="Glycosidases"/>
    <property type="match status" value="1"/>
</dbReference>
<dbReference type="InterPro" id="IPR002053">
    <property type="entry name" value="Glyco_hydro_25"/>
</dbReference>
<dbReference type="PANTHER" id="PTHR34135:SF2">
    <property type="entry name" value="LYSOZYME"/>
    <property type="match status" value="1"/>
</dbReference>
<organism evidence="4 5">
    <name type="scientific">Eubacterium pyruvativorans</name>
    <dbReference type="NCBI Taxonomy" id="155865"/>
    <lineage>
        <taxon>Bacteria</taxon>
        <taxon>Bacillati</taxon>
        <taxon>Bacillota</taxon>
        <taxon>Clostridia</taxon>
        <taxon>Eubacteriales</taxon>
        <taxon>Eubacteriaceae</taxon>
        <taxon>Eubacterium</taxon>
    </lineage>
</organism>
<dbReference type="InterPro" id="IPR003961">
    <property type="entry name" value="FN3_dom"/>
</dbReference>
<evidence type="ECO:0000259" key="3">
    <source>
        <dbReference type="PROSITE" id="PS50853"/>
    </source>
</evidence>
<dbReference type="EMBL" id="FPBT01000006">
    <property type="protein sequence ID" value="SFU47078.1"/>
    <property type="molecule type" value="Genomic_DNA"/>
</dbReference>
<dbReference type="STRING" id="155865.SAMN05216515_10768"/>
<evidence type="ECO:0000313" key="5">
    <source>
        <dbReference type="Proteomes" id="UP000198817"/>
    </source>
</evidence>
<keyword evidence="4" id="KW-0378">Hydrolase</keyword>
<dbReference type="RefSeq" id="WP_090470729.1">
    <property type="nucleotide sequence ID" value="NZ_FOWF01000007.1"/>
</dbReference>
<dbReference type="Gene3D" id="2.60.40.10">
    <property type="entry name" value="Immunoglobulins"/>
    <property type="match status" value="3"/>
</dbReference>
<keyword evidence="5" id="KW-1185">Reference proteome</keyword>
<comment type="similarity">
    <text evidence="1">Belongs to the glycosyl hydrolase 25 family.</text>
</comment>
<feature type="domain" description="Fibronectin type-III" evidence="3">
    <location>
        <begin position="382"/>
        <end position="468"/>
    </location>
</feature>
<dbReference type="PROSITE" id="PS50853">
    <property type="entry name" value="FN3"/>
    <property type="match status" value="2"/>
</dbReference>
<dbReference type="InterPro" id="IPR013783">
    <property type="entry name" value="Ig-like_fold"/>
</dbReference>
<dbReference type="InterPro" id="IPR017853">
    <property type="entry name" value="GH"/>
</dbReference>
<evidence type="ECO:0000256" key="2">
    <source>
        <dbReference type="SAM" id="MobiDB-lite"/>
    </source>
</evidence>
<feature type="region of interest" description="Disordered" evidence="2">
    <location>
        <begin position="370"/>
        <end position="390"/>
    </location>
</feature>
<dbReference type="SUPFAM" id="SSF51445">
    <property type="entry name" value="(Trans)glycosidases"/>
    <property type="match status" value="1"/>
</dbReference>
<proteinExistence type="inferred from homology"/>
<dbReference type="GO" id="GO:0016052">
    <property type="term" value="P:carbohydrate catabolic process"/>
    <property type="evidence" value="ECO:0007669"/>
    <property type="project" value="TreeGrafter"/>
</dbReference>
<dbReference type="GO" id="GO:0009253">
    <property type="term" value="P:peptidoglycan catabolic process"/>
    <property type="evidence" value="ECO:0007669"/>
    <property type="project" value="InterPro"/>
</dbReference>
<sequence length="847" mass="93082">MNRKTVSRNAISFLVSLFLVLSTALVIGELTSYGKTTSTVDGTKYTHLSRYQSDRYRVFDGIDVSWWQYTNNWEKIKNDGVDFAIIRCGYTGMSGSFKMVEDSTFERNLVNAVNNGVNVGVYYYSLATNQSEAAKEANFVVSLLKKYEDRYGIRVNMPVVMDYEFTNSDRGGAAYNKAKNSNGVAYARAKMTNIAVKWLDTVEDAGYTPMFYSYRNMVDPSFNSGYKFNMSKINGSNQYPFWLAQYSTTNAYSGNVTMWQYTSSGSVNGTGSSRTDRNFYYYDTNGSGTKSGTKSIRDCSIQLAYSEMKYDGDPKEPYVTVKDGDQVLTKNKDYTVAYFNNRKKGTASVVVQGIGGYSNDMMKTFTVGSENRSDGGAGNTITPDMPKSWSTSLDADRDTLTVRWNPSANATDYTVAYRVNNGSWNTVSTNQTNYVLELDEDDLVDVKVRAENRSSGTSYSSSYTTEKHRFIGDADASTSLSMKTKVMTLKLPKLTAGVSSAQQSYDVKVSTDGGSYKTRKASGSSLPISVASGKRYAVKLCPAPTVGGTRYVGGYGSTSRRYAVQNTIHTVSGFDGKALVTFDHQEGTGVQLNYAAKSSMSGAKTKNLSSGATNATVTGLGTGSTYYFRVRTNKAVGKYTFTGAYSPKKSVKPVQITPGKVGTVTVSVNEASRTIGLSFKAVPLASDYEVAYRLNDEDTWRKLYTGGQTTWKITTPEAGDTAAVRVRALKTVSAGVGGYTVSGTYYGPYTGIYYRWVKKMSLENVAPLSAGFRVTPSDIGQSSYKVYYSPYASLSGRKILQQTGTKTLSVKKLSRKQTYYLKSRAILTKDGHDYYGQYCPVTQVITK</sequence>
<dbReference type="AlphaFoldDB" id="A0A1I7GF89"/>
<feature type="domain" description="Fibronectin type-III" evidence="3">
    <location>
        <begin position="563"/>
        <end position="660"/>
    </location>
</feature>
<dbReference type="SUPFAM" id="SSF49265">
    <property type="entry name" value="Fibronectin type III"/>
    <property type="match status" value="2"/>
</dbReference>
<protein>
    <submittedName>
        <fullName evidence="4">Glycosyl hydrolases family 25</fullName>
    </submittedName>
</protein>
<dbReference type="SMART" id="SM00060">
    <property type="entry name" value="FN3"/>
    <property type="match status" value="3"/>
</dbReference>
<dbReference type="PANTHER" id="PTHR34135">
    <property type="entry name" value="LYSOZYME"/>
    <property type="match status" value="1"/>
</dbReference>
<dbReference type="Proteomes" id="UP000198817">
    <property type="component" value="Unassembled WGS sequence"/>
</dbReference>
<dbReference type="PROSITE" id="PS51904">
    <property type="entry name" value="GLYCOSYL_HYDROL_F25_2"/>
    <property type="match status" value="1"/>
</dbReference>
<accession>A0A1I7GF89</accession>
<dbReference type="GO" id="GO:0003796">
    <property type="term" value="F:lysozyme activity"/>
    <property type="evidence" value="ECO:0007669"/>
    <property type="project" value="InterPro"/>
</dbReference>
<gene>
    <name evidence="4" type="ORF">SAMN05216508_10668</name>
</gene>
<evidence type="ECO:0000256" key="1">
    <source>
        <dbReference type="ARBA" id="ARBA00010646"/>
    </source>
</evidence>